<gene>
    <name evidence="2" type="ORF">Tco_0858638</name>
</gene>
<feature type="compositionally biased region" description="Basic and acidic residues" evidence="1">
    <location>
        <begin position="530"/>
        <end position="542"/>
    </location>
</feature>
<feature type="compositionally biased region" description="Low complexity" evidence="1">
    <location>
        <begin position="546"/>
        <end position="557"/>
    </location>
</feature>
<name>A0ABQ5BDG9_9ASTR</name>
<reference evidence="2" key="1">
    <citation type="journal article" date="2022" name="Int. J. Mol. Sci.">
        <title>Draft Genome of Tanacetum Coccineum: Genomic Comparison of Closely Related Tanacetum-Family Plants.</title>
        <authorList>
            <person name="Yamashiro T."/>
            <person name="Shiraishi A."/>
            <person name="Nakayama K."/>
            <person name="Satake H."/>
        </authorList>
    </citation>
    <scope>NUCLEOTIDE SEQUENCE</scope>
</reference>
<comment type="caution">
    <text evidence="2">The sequence shown here is derived from an EMBL/GenBank/DDBJ whole genome shotgun (WGS) entry which is preliminary data.</text>
</comment>
<evidence type="ECO:0000256" key="1">
    <source>
        <dbReference type="SAM" id="MobiDB-lite"/>
    </source>
</evidence>
<sequence>MVAYLKKPEGSEGFHQIVDFLNASHIRYALTENLTIYVSLIKQFWETATARTLDNGEIELTATIDDKVKIVTEASVRRHLKLADSNGISSLPTTKIFEQLSLMGYVSTSDKLTFQKGHFSPKWRFLIHTILHCLSPKKTFWEQFSSNIATTIVCLATNRKFSFSKLIFDGMVEKLDSKHKFLMDPRFIQVFLNKHKRLLQPHSRLYIASTHTQKLFSNMKRASKGYTGEDIPLFSAMIVQGEGSTHPVESHHTPTSVPSTSPPPISPTSRRTTRQEYVVPQPRSPTQTHVADEAASISVDVRYEGATTIALDYIQRQGHEIQGYKHDMEFDFDFDALRRSFYCEKRVRTIKPVSTLVQQLLLSARKCQPKDKGKDKKWAEFDIVKTRQSCSKNKKRLDLKCYKETEKEKSTLKLNKQECLQSLSTRERATLPITWEDPYLEAALQAPPSPDYVPGPEEPEQAPLSPDYVPGPEHADDEIETDPEADPEEDPIDYPADGGDDKDDEMDIEEDEDDDMDIDADEEDRDDEMDVKVDKEAEEEHPAPAYPVVVALPATAPSTEETGPFETDKSAATPPPHPAYRMTARITIPEPVPVPA</sequence>
<organism evidence="2 3">
    <name type="scientific">Tanacetum coccineum</name>
    <dbReference type="NCBI Taxonomy" id="301880"/>
    <lineage>
        <taxon>Eukaryota</taxon>
        <taxon>Viridiplantae</taxon>
        <taxon>Streptophyta</taxon>
        <taxon>Embryophyta</taxon>
        <taxon>Tracheophyta</taxon>
        <taxon>Spermatophyta</taxon>
        <taxon>Magnoliopsida</taxon>
        <taxon>eudicotyledons</taxon>
        <taxon>Gunneridae</taxon>
        <taxon>Pentapetalae</taxon>
        <taxon>asterids</taxon>
        <taxon>campanulids</taxon>
        <taxon>Asterales</taxon>
        <taxon>Asteraceae</taxon>
        <taxon>Asteroideae</taxon>
        <taxon>Anthemideae</taxon>
        <taxon>Anthemidinae</taxon>
        <taxon>Tanacetum</taxon>
    </lineage>
</organism>
<evidence type="ECO:0000313" key="2">
    <source>
        <dbReference type="EMBL" id="GJT11596.1"/>
    </source>
</evidence>
<protein>
    <submittedName>
        <fullName evidence="2">Uncharacterized protein</fullName>
    </submittedName>
</protein>
<accession>A0ABQ5BDG9</accession>
<feature type="compositionally biased region" description="Acidic residues" evidence="1">
    <location>
        <begin position="475"/>
        <end position="529"/>
    </location>
</feature>
<dbReference type="EMBL" id="BQNB010013079">
    <property type="protein sequence ID" value="GJT11596.1"/>
    <property type="molecule type" value="Genomic_DNA"/>
</dbReference>
<feature type="region of interest" description="Disordered" evidence="1">
    <location>
        <begin position="244"/>
        <end position="291"/>
    </location>
</feature>
<feature type="region of interest" description="Disordered" evidence="1">
    <location>
        <begin position="445"/>
        <end position="580"/>
    </location>
</feature>
<reference evidence="2" key="2">
    <citation type="submission" date="2022-01" db="EMBL/GenBank/DDBJ databases">
        <authorList>
            <person name="Yamashiro T."/>
            <person name="Shiraishi A."/>
            <person name="Satake H."/>
            <person name="Nakayama K."/>
        </authorList>
    </citation>
    <scope>NUCLEOTIDE SEQUENCE</scope>
</reference>
<keyword evidence="3" id="KW-1185">Reference proteome</keyword>
<proteinExistence type="predicted"/>
<evidence type="ECO:0000313" key="3">
    <source>
        <dbReference type="Proteomes" id="UP001151760"/>
    </source>
</evidence>
<dbReference type="Proteomes" id="UP001151760">
    <property type="component" value="Unassembled WGS sequence"/>
</dbReference>